<dbReference type="AlphaFoldDB" id="A0AAV4I679"/>
<feature type="transmembrane region" description="Helical" evidence="1">
    <location>
        <begin position="6"/>
        <end position="29"/>
    </location>
</feature>
<proteinExistence type="predicted"/>
<evidence type="ECO:0000313" key="3">
    <source>
        <dbReference type="Proteomes" id="UP000762676"/>
    </source>
</evidence>
<keyword evidence="1" id="KW-0812">Transmembrane</keyword>
<name>A0AAV4I679_9GAST</name>
<reference evidence="2 3" key="1">
    <citation type="journal article" date="2021" name="Elife">
        <title>Chloroplast acquisition without the gene transfer in kleptoplastic sea slugs, Plakobranchus ocellatus.</title>
        <authorList>
            <person name="Maeda T."/>
            <person name="Takahashi S."/>
            <person name="Yoshida T."/>
            <person name="Shimamura S."/>
            <person name="Takaki Y."/>
            <person name="Nagai Y."/>
            <person name="Toyoda A."/>
            <person name="Suzuki Y."/>
            <person name="Arimoto A."/>
            <person name="Ishii H."/>
            <person name="Satoh N."/>
            <person name="Nishiyama T."/>
            <person name="Hasebe M."/>
            <person name="Maruyama T."/>
            <person name="Minagawa J."/>
            <person name="Obokata J."/>
            <person name="Shigenobu S."/>
        </authorList>
    </citation>
    <scope>NUCLEOTIDE SEQUENCE [LARGE SCALE GENOMIC DNA]</scope>
</reference>
<comment type="caution">
    <text evidence="2">The sequence shown here is derived from an EMBL/GenBank/DDBJ whole genome shotgun (WGS) entry which is preliminary data.</text>
</comment>
<keyword evidence="1" id="KW-1133">Transmembrane helix</keyword>
<dbReference type="EMBL" id="BMAT01009408">
    <property type="protein sequence ID" value="GFS05928.1"/>
    <property type="molecule type" value="Genomic_DNA"/>
</dbReference>
<keyword evidence="1" id="KW-0472">Membrane</keyword>
<dbReference type="Proteomes" id="UP000762676">
    <property type="component" value="Unassembled WGS sequence"/>
</dbReference>
<accession>A0AAV4I679</accession>
<gene>
    <name evidence="2" type="ORF">ElyMa_004694600</name>
</gene>
<protein>
    <recommendedName>
        <fullName evidence="4">Secreted protein</fullName>
    </recommendedName>
</protein>
<evidence type="ECO:0000313" key="2">
    <source>
        <dbReference type="EMBL" id="GFS05928.1"/>
    </source>
</evidence>
<evidence type="ECO:0008006" key="4">
    <source>
        <dbReference type="Google" id="ProtNLM"/>
    </source>
</evidence>
<keyword evidence="3" id="KW-1185">Reference proteome</keyword>
<sequence>MMMMLVVVMVVVVVVVLGVVIVVEVVFIFSEGNRESHVVLLSKRVPHCKVHRILIWRFGGQSSLAMKSTP</sequence>
<evidence type="ECO:0000256" key="1">
    <source>
        <dbReference type="SAM" id="Phobius"/>
    </source>
</evidence>
<organism evidence="2 3">
    <name type="scientific">Elysia marginata</name>
    <dbReference type="NCBI Taxonomy" id="1093978"/>
    <lineage>
        <taxon>Eukaryota</taxon>
        <taxon>Metazoa</taxon>
        <taxon>Spiralia</taxon>
        <taxon>Lophotrochozoa</taxon>
        <taxon>Mollusca</taxon>
        <taxon>Gastropoda</taxon>
        <taxon>Heterobranchia</taxon>
        <taxon>Euthyneura</taxon>
        <taxon>Panpulmonata</taxon>
        <taxon>Sacoglossa</taxon>
        <taxon>Placobranchoidea</taxon>
        <taxon>Plakobranchidae</taxon>
        <taxon>Elysia</taxon>
    </lineage>
</organism>